<keyword evidence="2" id="KW-1133">Transmembrane helix</keyword>
<accession>A0A081BY62</accession>
<evidence type="ECO:0000256" key="2">
    <source>
        <dbReference type="SAM" id="Phobius"/>
    </source>
</evidence>
<feature type="chain" id="PRO_5001755496" description="Protein BatD" evidence="3">
    <location>
        <begin position="27"/>
        <end position="483"/>
    </location>
</feature>
<keyword evidence="5" id="KW-1185">Reference proteome</keyword>
<dbReference type="EMBL" id="DF820465">
    <property type="protein sequence ID" value="GAK57267.1"/>
    <property type="molecule type" value="Genomic_DNA"/>
</dbReference>
<dbReference type="eggNOG" id="ENOG50337KD">
    <property type="taxonomic scope" value="Bacteria"/>
</dbReference>
<dbReference type="Proteomes" id="UP000030661">
    <property type="component" value="Unassembled WGS sequence"/>
</dbReference>
<feature type="signal peptide" evidence="3">
    <location>
        <begin position="1"/>
        <end position="26"/>
    </location>
</feature>
<organism evidence="4">
    <name type="scientific">Vecturithrix granuli</name>
    <dbReference type="NCBI Taxonomy" id="1499967"/>
    <lineage>
        <taxon>Bacteria</taxon>
        <taxon>Candidatus Moduliflexota</taxon>
        <taxon>Candidatus Vecturitrichia</taxon>
        <taxon>Candidatus Vecturitrichales</taxon>
        <taxon>Candidatus Vecturitrichaceae</taxon>
        <taxon>Candidatus Vecturithrix</taxon>
    </lineage>
</organism>
<proteinExistence type="predicted"/>
<keyword evidence="3" id="KW-0732">Signal</keyword>
<name>A0A081BY62_VECG1</name>
<keyword evidence="2" id="KW-0472">Membrane</keyword>
<protein>
    <recommendedName>
        <fullName evidence="6">Protein BatD</fullName>
    </recommendedName>
</protein>
<gene>
    <name evidence="4" type="ORF">U27_04232</name>
</gene>
<feature type="transmembrane region" description="Helical" evidence="2">
    <location>
        <begin position="318"/>
        <end position="340"/>
    </location>
</feature>
<sequence>MQNTRLFTYIRCFLILWILSSVAGFAQESSVNSEVVVLESRFSTTTPIVGDSLKYSLKFDHLPAIQVQPVEYFTENGMTVLERKQLQPQTFQGRVIEQYEYTLHADRAGEYHISPITIEYVGPRQNPVAAVVEPVQLNILPVIEIQVMTNSPIMLGEPLELSLAVIKRKPATISALPHELEAALQASAEPTPDPSQANSGLTGKPTPGPSQEGKAEPTPGPSQADSGLTGKTEVALRFTLDESQTITPQPQQDGSTVEQYNFLLAAPPERAGEYILPAFEITYRTPTGEEQSIQAASTSIFVLNPNTPNLAIETDYRYLIAPAIILGALLLGSLAVFLFLKYRKPRTQTMVVYEPLLSPGEVAHKELAEIQARQLPAKGEFKTYYFLLSETVRKFLGAEFHFPVLERTTEEILRDIHHRDLPEAIKRRISIFLPEADIVKFAKYIPSFQEADEAMTQARLIVDDSLACHQLQETQEPESAMTV</sequence>
<dbReference type="Pfam" id="PF13584">
    <property type="entry name" value="BatD"/>
    <property type="match status" value="1"/>
</dbReference>
<evidence type="ECO:0008006" key="6">
    <source>
        <dbReference type="Google" id="ProtNLM"/>
    </source>
</evidence>
<evidence type="ECO:0000313" key="4">
    <source>
        <dbReference type="EMBL" id="GAK57267.1"/>
    </source>
</evidence>
<dbReference type="AlphaFoldDB" id="A0A081BY62"/>
<dbReference type="HOGENOM" id="CLU_564594_0_0_0"/>
<evidence type="ECO:0000313" key="5">
    <source>
        <dbReference type="Proteomes" id="UP000030661"/>
    </source>
</evidence>
<reference evidence="4" key="1">
    <citation type="journal article" date="2015" name="PeerJ">
        <title>First genomic representation of candidate bacterial phylum KSB3 points to enhanced environmental sensing as a trigger of wastewater bulking.</title>
        <authorList>
            <person name="Sekiguchi Y."/>
            <person name="Ohashi A."/>
            <person name="Parks D.H."/>
            <person name="Yamauchi T."/>
            <person name="Tyson G.W."/>
            <person name="Hugenholtz P."/>
        </authorList>
    </citation>
    <scope>NUCLEOTIDE SEQUENCE [LARGE SCALE GENOMIC DNA]</scope>
</reference>
<dbReference type="STRING" id="1499967.U27_04232"/>
<evidence type="ECO:0000256" key="1">
    <source>
        <dbReference type="SAM" id="MobiDB-lite"/>
    </source>
</evidence>
<feature type="region of interest" description="Disordered" evidence="1">
    <location>
        <begin position="185"/>
        <end position="229"/>
    </location>
</feature>
<keyword evidence="2" id="KW-0812">Transmembrane</keyword>
<evidence type="ECO:0000256" key="3">
    <source>
        <dbReference type="SAM" id="SignalP"/>
    </source>
</evidence>
<dbReference type="InterPro" id="IPR025738">
    <property type="entry name" value="BatD"/>
</dbReference>